<dbReference type="SUPFAM" id="SSF51197">
    <property type="entry name" value="Clavaminate synthase-like"/>
    <property type="match status" value="1"/>
</dbReference>
<dbReference type="InterPro" id="IPR005123">
    <property type="entry name" value="Oxoglu/Fe-dep_dioxygenase_dom"/>
</dbReference>
<comment type="similarity">
    <text evidence="2 6">Belongs to the iron/ascorbate-dependent oxidoreductase family.</text>
</comment>
<dbReference type="GO" id="GO:0051213">
    <property type="term" value="F:dioxygenase activity"/>
    <property type="evidence" value="ECO:0007669"/>
    <property type="project" value="UniProtKB-ARBA"/>
</dbReference>
<dbReference type="PROSITE" id="PS51471">
    <property type="entry name" value="FE2OG_OXY"/>
    <property type="match status" value="1"/>
</dbReference>
<protein>
    <recommendedName>
        <fullName evidence="7">Fe2OG dioxygenase domain-containing protein</fullName>
    </recommendedName>
</protein>
<dbReference type="Gene3D" id="2.60.120.330">
    <property type="entry name" value="B-lactam Antibiotic, Isopenicillin N Synthase, Chain"/>
    <property type="match status" value="1"/>
</dbReference>
<dbReference type="Pfam" id="PF14226">
    <property type="entry name" value="DIOX_N"/>
    <property type="match status" value="1"/>
</dbReference>
<dbReference type="GO" id="GO:0046872">
    <property type="term" value="F:metal ion binding"/>
    <property type="evidence" value="ECO:0007669"/>
    <property type="project" value="UniProtKB-KW"/>
</dbReference>
<feature type="domain" description="Fe2OG dioxygenase" evidence="7">
    <location>
        <begin position="180"/>
        <end position="289"/>
    </location>
</feature>
<evidence type="ECO:0000259" key="7">
    <source>
        <dbReference type="PROSITE" id="PS51471"/>
    </source>
</evidence>
<dbReference type="Pfam" id="PF03171">
    <property type="entry name" value="2OG-FeII_Oxy"/>
    <property type="match status" value="1"/>
</dbReference>
<dbReference type="InterPro" id="IPR026992">
    <property type="entry name" value="DIOX_N"/>
</dbReference>
<gene>
    <name evidence="9" type="ORF">BRAA08T35597Z</name>
    <name evidence="8" type="ORF">BRAPAZ1V2_A08P39400.2</name>
</gene>
<dbReference type="EMBL" id="LR031575">
    <property type="protein sequence ID" value="VDD08529.1"/>
    <property type="molecule type" value="Genomic_DNA"/>
</dbReference>
<keyword evidence="4 6" id="KW-0560">Oxidoreductase</keyword>
<reference evidence="9" key="1">
    <citation type="submission" date="2018-11" db="EMBL/GenBank/DDBJ databases">
        <authorList>
            <consortium name="Genoscope - CEA"/>
            <person name="William W."/>
        </authorList>
    </citation>
    <scope>NUCLEOTIDE SEQUENCE</scope>
</reference>
<dbReference type="PANTHER" id="PTHR10209">
    <property type="entry name" value="OXIDOREDUCTASE, 2OG-FE II OXYGENASE FAMILY PROTEIN"/>
    <property type="match status" value="1"/>
</dbReference>
<evidence type="ECO:0000313" key="9">
    <source>
        <dbReference type="EMBL" id="VDD08529.1"/>
    </source>
</evidence>
<evidence type="ECO:0000256" key="2">
    <source>
        <dbReference type="ARBA" id="ARBA00008056"/>
    </source>
</evidence>
<evidence type="ECO:0000256" key="4">
    <source>
        <dbReference type="ARBA" id="ARBA00023002"/>
    </source>
</evidence>
<dbReference type="InterPro" id="IPR044861">
    <property type="entry name" value="IPNS-like_FE2OG_OXY"/>
</dbReference>
<keyword evidence="3 6" id="KW-0479">Metal-binding</keyword>
<dbReference type="PANTHER" id="PTHR10209:SF473">
    <property type="entry name" value="1-AMINOCYCLOPROPANE-1-CARBOXYLATE OXIDASE HOMOLOG 10-RELATED"/>
    <property type="match status" value="1"/>
</dbReference>
<organism evidence="9">
    <name type="scientific">Brassica campestris</name>
    <name type="common">Field mustard</name>
    <dbReference type="NCBI Taxonomy" id="3711"/>
    <lineage>
        <taxon>Eukaryota</taxon>
        <taxon>Viridiplantae</taxon>
        <taxon>Streptophyta</taxon>
        <taxon>Embryophyta</taxon>
        <taxon>Tracheophyta</taxon>
        <taxon>Spermatophyta</taxon>
        <taxon>Magnoliopsida</taxon>
        <taxon>eudicotyledons</taxon>
        <taxon>Gunneridae</taxon>
        <taxon>Pentapetalae</taxon>
        <taxon>rosids</taxon>
        <taxon>malvids</taxon>
        <taxon>Brassicales</taxon>
        <taxon>Brassicaceae</taxon>
        <taxon>Brassiceae</taxon>
        <taxon>Brassica</taxon>
    </lineage>
</organism>
<keyword evidence="5 6" id="KW-0408">Iron</keyword>
<evidence type="ECO:0000256" key="1">
    <source>
        <dbReference type="ARBA" id="ARBA00001962"/>
    </source>
</evidence>
<evidence type="ECO:0000313" key="8">
    <source>
        <dbReference type="EMBL" id="CAG7900274.1"/>
    </source>
</evidence>
<evidence type="ECO:0000256" key="5">
    <source>
        <dbReference type="ARBA" id="ARBA00023004"/>
    </source>
</evidence>
<dbReference type="FunFam" id="2.60.120.330:FF:000005">
    <property type="entry name" value="1-aminocyclopropane-1-carboxylate oxidase homolog 1"/>
    <property type="match status" value="1"/>
</dbReference>
<evidence type="ECO:0000256" key="6">
    <source>
        <dbReference type="RuleBase" id="RU003682"/>
    </source>
</evidence>
<sequence>MAKNPNDDETKDGLDNKKPFVSASDFSVPIIDFSGVHADALSRERMVEKIKDAAEKWGMFQVINHGVPLTVLEEIKDGVIRFHEEDPAVKKSYFSRDYTKTFNYFNSFELEDLSVGNLRDSFACYMAPDPPNPEELPVACRDAMIGYSDHVKILGGLIFELVSEALGLSHETLKRMNCTKGLQMICHYYPPCPQPDLTLGTRKHTDNTFITILLQDQIGGLQVLHQDCWVDVTPIHGALVINVGDFLQVSSFNFKLIMMTNNKFTSVNHRVLANRVGPRISVACFFCYPTNRNSTA</sequence>
<name>A0A3P6CM00_BRACM</name>
<dbReference type="Gramene" id="A08p39400.2_BraZ1">
    <property type="protein sequence ID" value="A08p39400.2_BraZ1.CDS"/>
    <property type="gene ID" value="A08g39400.2_BraZ1"/>
</dbReference>
<dbReference type="Proteomes" id="UP000694005">
    <property type="component" value="Chromosome A08"/>
</dbReference>
<comment type="cofactor">
    <cofactor evidence="1">
        <name>Fe cation</name>
        <dbReference type="ChEBI" id="CHEBI:24875"/>
    </cofactor>
</comment>
<proteinExistence type="inferred from homology"/>
<evidence type="ECO:0000256" key="3">
    <source>
        <dbReference type="ARBA" id="ARBA00022723"/>
    </source>
</evidence>
<accession>A0A3P6CM00</accession>
<dbReference type="AlphaFoldDB" id="A0A3P6CM00"/>
<dbReference type="InterPro" id="IPR027443">
    <property type="entry name" value="IPNS-like_sf"/>
</dbReference>
<dbReference type="EMBL" id="LS974624">
    <property type="protein sequence ID" value="CAG7900274.1"/>
    <property type="molecule type" value="Genomic_DNA"/>
</dbReference>